<comment type="similarity">
    <text evidence="1 6">Belongs to the cytochrome P450 family.</text>
</comment>
<dbReference type="GO" id="GO:0005506">
    <property type="term" value="F:iron ion binding"/>
    <property type="evidence" value="ECO:0007669"/>
    <property type="project" value="InterPro"/>
</dbReference>
<keyword evidence="4 5" id="KW-0408">Iron</keyword>
<dbReference type="InParanoid" id="K2SH37"/>
<dbReference type="InterPro" id="IPR036396">
    <property type="entry name" value="Cyt_P450_sf"/>
</dbReference>
<dbReference type="PROSITE" id="PS00086">
    <property type="entry name" value="CYTOCHROME_P450"/>
    <property type="match status" value="1"/>
</dbReference>
<accession>K2SH37</accession>
<sequence>MQILPAIGAIALVLACLYAVSTWTRKRRARPLGARLLPGPRGIPFLGPFWKIPAEGAWIQWCKWAKQYGPIYQVELMGVTHIFVTKESIARELLAKRAAIYSDRPAVPSVVNSKSSVAHGDGAGEYMPFMGKNGQYSPSASPASRANAAVEFWKRQRKFAHGILSAANREHFNHYPDLESRRFIHDMLQNPANYTQVIENFTSRVMSRLVWANAKHADDLQQSAWDLLVQMSPAGPITNRLTPLLLLPQWLSPWMRKEKKRHDGQQEWFMKLRREIGEEVAEKRALPSFMKSYFDTRDRHQFQDDKEAAYAVGMLGIAGVFTIGSPLHTFLLCMVLFPQWLKPIQQEMDRELGPDRPPEIGDFAKLPMLRAVIMEAVRWRPAVPTGVGHEVEQDDVYDGYFIPKGATVHPVEWAYSRDPAVYHEPDEFNPMRWLEPGSPVYREPLTKYPTIQNHSLFGYGRRACLGQDLTEHILFVGCGALAWATNIRKKRDAAGREIPVPDNSYNSLLIIRPHAFEFELEARSDKHLKIVQDRFSEIPQLDPHVGAE</sequence>
<dbReference type="PANTHER" id="PTHR46300">
    <property type="entry name" value="P450, PUTATIVE (EUROFUNG)-RELATED-RELATED"/>
    <property type="match status" value="1"/>
</dbReference>
<dbReference type="eggNOG" id="KOG0156">
    <property type="taxonomic scope" value="Eukaryota"/>
</dbReference>
<name>K2SH37_MACPH</name>
<dbReference type="VEuPathDB" id="FungiDB:MPH_00703"/>
<keyword evidence="7" id="KW-1133">Transmembrane helix</keyword>
<keyword evidence="7" id="KW-0812">Transmembrane</keyword>
<gene>
    <name evidence="8" type="ORF">MPH_00703</name>
</gene>
<dbReference type="AlphaFoldDB" id="K2SH37"/>
<dbReference type="EMBL" id="AHHD01000035">
    <property type="protein sequence ID" value="EKG21784.1"/>
    <property type="molecule type" value="Genomic_DNA"/>
</dbReference>
<dbReference type="GO" id="GO:0020037">
    <property type="term" value="F:heme binding"/>
    <property type="evidence" value="ECO:0007669"/>
    <property type="project" value="InterPro"/>
</dbReference>
<protein>
    <submittedName>
        <fullName evidence="8">Cytochrome P450</fullName>
    </submittedName>
</protein>
<dbReference type="Gene3D" id="1.10.630.10">
    <property type="entry name" value="Cytochrome P450"/>
    <property type="match status" value="1"/>
</dbReference>
<reference evidence="8 9" key="1">
    <citation type="journal article" date="2012" name="BMC Genomics">
        <title>Tools to kill: Genome of one of the most destructive plant pathogenic fungi Macrophomina phaseolina.</title>
        <authorList>
            <person name="Islam M.S."/>
            <person name="Haque M.S."/>
            <person name="Islam M.M."/>
            <person name="Emdad E.M."/>
            <person name="Halim A."/>
            <person name="Hossen Q.M.M."/>
            <person name="Hossain M.Z."/>
            <person name="Ahmed B."/>
            <person name="Rahim S."/>
            <person name="Rahman M.S."/>
            <person name="Alam M.M."/>
            <person name="Hou S."/>
            <person name="Wan X."/>
            <person name="Saito J.A."/>
            <person name="Alam M."/>
        </authorList>
    </citation>
    <scope>NUCLEOTIDE SEQUENCE [LARGE SCALE GENOMIC DNA]</scope>
    <source>
        <strain evidence="8 9">MS6</strain>
    </source>
</reference>
<dbReference type="SUPFAM" id="SSF48264">
    <property type="entry name" value="Cytochrome P450"/>
    <property type="match status" value="1"/>
</dbReference>
<evidence type="ECO:0000256" key="5">
    <source>
        <dbReference type="PIRSR" id="PIRSR602401-1"/>
    </source>
</evidence>
<feature type="binding site" description="axial binding residue" evidence="5">
    <location>
        <position position="464"/>
    </location>
    <ligand>
        <name>heme</name>
        <dbReference type="ChEBI" id="CHEBI:30413"/>
    </ligand>
    <ligandPart>
        <name>Fe</name>
        <dbReference type="ChEBI" id="CHEBI:18248"/>
    </ligandPart>
</feature>
<dbReference type="InterPro" id="IPR017972">
    <property type="entry name" value="Cyt_P450_CS"/>
</dbReference>
<feature type="transmembrane region" description="Helical" evidence="7">
    <location>
        <begin position="308"/>
        <end position="337"/>
    </location>
</feature>
<proteinExistence type="inferred from homology"/>
<organism evidence="8 9">
    <name type="scientific">Macrophomina phaseolina (strain MS6)</name>
    <name type="common">Charcoal rot fungus</name>
    <dbReference type="NCBI Taxonomy" id="1126212"/>
    <lineage>
        <taxon>Eukaryota</taxon>
        <taxon>Fungi</taxon>
        <taxon>Dikarya</taxon>
        <taxon>Ascomycota</taxon>
        <taxon>Pezizomycotina</taxon>
        <taxon>Dothideomycetes</taxon>
        <taxon>Dothideomycetes incertae sedis</taxon>
        <taxon>Botryosphaeriales</taxon>
        <taxon>Botryosphaeriaceae</taxon>
        <taxon>Macrophomina</taxon>
    </lineage>
</organism>
<keyword evidence="2 5" id="KW-0479">Metal-binding</keyword>
<dbReference type="InterPro" id="IPR002401">
    <property type="entry name" value="Cyt_P450_E_grp-I"/>
</dbReference>
<dbReference type="Proteomes" id="UP000007129">
    <property type="component" value="Unassembled WGS sequence"/>
</dbReference>
<comment type="cofactor">
    <cofactor evidence="5">
        <name>heme</name>
        <dbReference type="ChEBI" id="CHEBI:30413"/>
    </cofactor>
</comment>
<evidence type="ECO:0000256" key="4">
    <source>
        <dbReference type="ARBA" id="ARBA00023004"/>
    </source>
</evidence>
<keyword evidence="3 6" id="KW-0560">Oxidoreductase</keyword>
<evidence type="ECO:0000313" key="9">
    <source>
        <dbReference type="Proteomes" id="UP000007129"/>
    </source>
</evidence>
<dbReference type="InterPro" id="IPR050364">
    <property type="entry name" value="Cytochrome_P450_fung"/>
</dbReference>
<keyword evidence="6" id="KW-0503">Monooxygenase</keyword>
<dbReference type="Pfam" id="PF00067">
    <property type="entry name" value="p450"/>
    <property type="match status" value="1"/>
</dbReference>
<keyword evidence="5 6" id="KW-0349">Heme</keyword>
<evidence type="ECO:0000256" key="6">
    <source>
        <dbReference type="RuleBase" id="RU000461"/>
    </source>
</evidence>
<dbReference type="OrthoDB" id="1470350at2759"/>
<evidence type="ECO:0000256" key="7">
    <source>
        <dbReference type="SAM" id="Phobius"/>
    </source>
</evidence>
<comment type="caution">
    <text evidence="8">The sequence shown here is derived from an EMBL/GenBank/DDBJ whole genome shotgun (WGS) entry which is preliminary data.</text>
</comment>
<dbReference type="InterPro" id="IPR001128">
    <property type="entry name" value="Cyt_P450"/>
</dbReference>
<evidence type="ECO:0000256" key="3">
    <source>
        <dbReference type="ARBA" id="ARBA00023002"/>
    </source>
</evidence>
<evidence type="ECO:0000313" key="8">
    <source>
        <dbReference type="EMBL" id="EKG21784.1"/>
    </source>
</evidence>
<dbReference type="HOGENOM" id="CLU_001570_2_1_1"/>
<evidence type="ECO:0000256" key="2">
    <source>
        <dbReference type="ARBA" id="ARBA00022723"/>
    </source>
</evidence>
<dbReference type="GO" id="GO:0016705">
    <property type="term" value="F:oxidoreductase activity, acting on paired donors, with incorporation or reduction of molecular oxygen"/>
    <property type="evidence" value="ECO:0007669"/>
    <property type="project" value="InterPro"/>
</dbReference>
<dbReference type="STRING" id="1126212.K2SH37"/>
<dbReference type="GO" id="GO:0004497">
    <property type="term" value="F:monooxygenase activity"/>
    <property type="evidence" value="ECO:0007669"/>
    <property type="project" value="UniProtKB-KW"/>
</dbReference>
<dbReference type="PANTHER" id="PTHR46300:SF8">
    <property type="entry name" value="CYTOCHROME P450 2E1"/>
    <property type="match status" value="1"/>
</dbReference>
<evidence type="ECO:0000256" key="1">
    <source>
        <dbReference type="ARBA" id="ARBA00010617"/>
    </source>
</evidence>
<keyword evidence="7" id="KW-0472">Membrane</keyword>
<dbReference type="PRINTS" id="PR00463">
    <property type="entry name" value="EP450I"/>
</dbReference>